<dbReference type="PANTHER" id="PTHR10602:SF0">
    <property type="entry name" value="EUKARYOTIC TRANSLATION INITIATION FACTOR 2 SUBUNIT 1"/>
    <property type="match status" value="1"/>
</dbReference>
<keyword evidence="3" id="KW-1185">Reference proteome</keyword>
<reference evidence="2 3" key="1">
    <citation type="journal article" date="2023" name="G3 (Bethesda)">
        <title>A chromosome-length genome assembly and annotation of blackberry (Rubus argutus, cv. 'Hillquist').</title>
        <authorList>
            <person name="Bruna T."/>
            <person name="Aryal R."/>
            <person name="Dudchenko O."/>
            <person name="Sargent D.J."/>
            <person name="Mead D."/>
            <person name="Buti M."/>
            <person name="Cavallini A."/>
            <person name="Hytonen T."/>
            <person name="Andres J."/>
            <person name="Pham M."/>
            <person name="Weisz D."/>
            <person name="Mascagni F."/>
            <person name="Usai G."/>
            <person name="Natali L."/>
            <person name="Bassil N."/>
            <person name="Fernandez G.E."/>
            <person name="Lomsadze A."/>
            <person name="Armour M."/>
            <person name="Olukolu B."/>
            <person name="Poorten T."/>
            <person name="Britton C."/>
            <person name="Davik J."/>
            <person name="Ashrafi H."/>
            <person name="Aiden E.L."/>
            <person name="Borodovsky M."/>
            <person name="Worthington M."/>
        </authorList>
    </citation>
    <scope>NUCLEOTIDE SEQUENCE [LARGE SCALE GENOMIC DNA]</scope>
    <source>
        <strain evidence="2">PI 553951</strain>
    </source>
</reference>
<gene>
    <name evidence="2" type="ORF">M0R45_029340</name>
</gene>
<dbReference type="AlphaFoldDB" id="A0AAW1WA14"/>
<accession>A0AAW1WA14</accession>
<organism evidence="2 3">
    <name type="scientific">Rubus argutus</name>
    <name type="common">Southern blackberry</name>
    <dbReference type="NCBI Taxonomy" id="59490"/>
    <lineage>
        <taxon>Eukaryota</taxon>
        <taxon>Viridiplantae</taxon>
        <taxon>Streptophyta</taxon>
        <taxon>Embryophyta</taxon>
        <taxon>Tracheophyta</taxon>
        <taxon>Spermatophyta</taxon>
        <taxon>Magnoliopsida</taxon>
        <taxon>eudicotyledons</taxon>
        <taxon>Gunneridae</taxon>
        <taxon>Pentapetalae</taxon>
        <taxon>rosids</taxon>
        <taxon>fabids</taxon>
        <taxon>Rosales</taxon>
        <taxon>Rosaceae</taxon>
        <taxon>Rosoideae</taxon>
        <taxon>Rosoideae incertae sedis</taxon>
        <taxon>Rubus</taxon>
    </lineage>
</organism>
<protein>
    <recommendedName>
        <fullName evidence="4">Eukaryotic translation initiation factor 2 subunit alpha</fullName>
    </recommendedName>
</protein>
<dbReference type="Gene3D" id="1.10.150.190">
    <property type="entry name" value="Translation initiation factor 2, subunit 1, domain 2"/>
    <property type="match status" value="1"/>
</dbReference>
<dbReference type="PANTHER" id="PTHR10602">
    <property type="entry name" value="EUKARYOTIC TRANSLATION INITIATION FACTOR 2 SUBUNIT 1"/>
    <property type="match status" value="1"/>
</dbReference>
<keyword evidence="1" id="KW-0648">Protein biosynthesis</keyword>
<dbReference type="Proteomes" id="UP001457282">
    <property type="component" value="Unassembled WGS sequence"/>
</dbReference>
<dbReference type="InterPro" id="IPR011488">
    <property type="entry name" value="TIF_2_asu"/>
</dbReference>
<dbReference type="GO" id="GO:0043022">
    <property type="term" value="F:ribosome binding"/>
    <property type="evidence" value="ECO:0007669"/>
    <property type="project" value="TreeGrafter"/>
</dbReference>
<dbReference type="GO" id="GO:0005850">
    <property type="term" value="C:eukaryotic translation initiation factor 2 complex"/>
    <property type="evidence" value="ECO:0007669"/>
    <property type="project" value="TreeGrafter"/>
</dbReference>
<evidence type="ECO:0008006" key="4">
    <source>
        <dbReference type="Google" id="ProtNLM"/>
    </source>
</evidence>
<evidence type="ECO:0000256" key="1">
    <source>
        <dbReference type="ARBA" id="ARBA00022917"/>
    </source>
</evidence>
<dbReference type="GO" id="GO:0003743">
    <property type="term" value="F:translation initiation factor activity"/>
    <property type="evidence" value="ECO:0007669"/>
    <property type="project" value="InterPro"/>
</dbReference>
<sequence length="108" mass="12603">MASNTQNLECRMYEAKYPEVDSAVMIQLSRRRIRSINSLIKVGRIDPVIVFRVEEDKGYIDLSKRTLSKEDIKACEERYNKSKLVHSIMRHVAETLKVDLEELYVNIA</sequence>
<dbReference type="InterPro" id="IPR024054">
    <property type="entry name" value="TIF2_asu_middle_sf"/>
</dbReference>
<dbReference type="SUPFAM" id="SSF116742">
    <property type="entry name" value="eIF2alpha middle domain-like"/>
    <property type="match status" value="1"/>
</dbReference>
<dbReference type="EMBL" id="JBEDUW010000006">
    <property type="protein sequence ID" value="KAK9920794.1"/>
    <property type="molecule type" value="Genomic_DNA"/>
</dbReference>
<evidence type="ECO:0000313" key="3">
    <source>
        <dbReference type="Proteomes" id="UP001457282"/>
    </source>
</evidence>
<name>A0AAW1WA14_RUBAR</name>
<evidence type="ECO:0000313" key="2">
    <source>
        <dbReference type="EMBL" id="KAK9920794.1"/>
    </source>
</evidence>
<dbReference type="GO" id="GO:0003723">
    <property type="term" value="F:RNA binding"/>
    <property type="evidence" value="ECO:0007669"/>
    <property type="project" value="InterPro"/>
</dbReference>
<dbReference type="GO" id="GO:0033290">
    <property type="term" value="C:eukaryotic 48S preinitiation complex"/>
    <property type="evidence" value="ECO:0007669"/>
    <property type="project" value="TreeGrafter"/>
</dbReference>
<comment type="caution">
    <text evidence="2">The sequence shown here is derived from an EMBL/GenBank/DDBJ whole genome shotgun (WGS) entry which is preliminary data.</text>
</comment>
<proteinExistence type="predicted"/>
<dbReference type="Gene3D" id="2.40.50.140">
    <property type="entry name" value="Nucleic acid-binding proteins"/>
    <property type="match status" value="1"/>
</dbReference>
<dbReference type="InterPro" id="IPR012340">
    <property type="entry name" value="NA-bd_OB-fold"/>
</dbReference>